<accession>A0AA39V6F2</accession>
<reference evidence="6" key="1">
    <citation type="submission" date="2023-03" db="EMBL/GenBank/DDBJ databases">
        <title>Complete genome of Cladonia borealis.</title>
        <authorList>
            <person name="Park H."/>
        </authorList>
    </citation>
    <scope>NUCLEOTIDE SEQUENCE</scope>
    <source>
        <strain evidence="6">ANT050790</strain>
    </source>
</reference>
<dbReference type="AlphaFoldDB" id="A0AA39V6F2"/>
<name>A0AA39V6F2_9LECA</name>
<evidence type="ECO:0000256" key="4">
    <source>
        <dbReference type="ARBA" id="ARBA00023002"/>
    </source>
</evidence>
<dbReference type="InterPro" id="IPR016169">
    <property type="entry name" value="FAD-bd_PCMH_sub2"/>
</dbReference>
<evidence type="ECO:0000256" key="2">
    <source>
        <dbReference type="ARBA" id="ARBA00022630"/>
    </source>
</evidence>
<evidence type="ECO:0000256" key="3">
    <source>
        <dbReference type="ARBA" id="ARBA00022827"/>
    </source>
</evidence>
<dbReference type="Proteomes" id="UP001166286">
    <property type="component" value="Unassembled WGS sequence"/>
</dbReference>
<dbReference type="Gene3D" id="3.40.462.20">
    <property type="match status" value="1"/>
</dbReference>
<dbReference type="InterPro" id="IPR050416">
    <property type="entry name" value="FAD-linked_Oxidoreductase"/>
</dbReference>
<keyword evidence="4" id="KW-0560">Oxidoreductase</keyword>
<proteinExistence type="inferred from homology"/>
<evidence type="ECO:0000313" key="6">
    <source>
        <dbReference type="EMBL" id="KAK0507960.1"/>
    </source>
</evidence>
<dbReference type="InterPro" id="IPR012951">
    <property type="entry name" value="BBE"/>
</dbReference>
<gene>
    <name evidence="6" type="ORF">JMJ35_009849</name>
</gene>
<dbReference type="InterPro" id="IPR006094">
    <property type="entry name" value="Oxid_FAD_bind_N"/>
</dbReference>
<dbReference type="EMBL" id="JAFEKC020000022">
    <property type="protein sequence ID" value="KAK0507960.1"/>
    <property type="molecule type" value="Genomic_DNA"/>
</dbReference>
<dbReference type="GO" id="GO:0016491">
    <property type="term" value="F:oxidoreductase activity"/>
    <property type="evidence" value="ECO:0007669"/>
    <property type="project" value="UniProtKB-KW"/>
</dbReference>
<dbReference type="GO" id="GO:0071949">
    <property type="term" value="F:FAD binding"/>
    <property type="evidence" value="ECO:0007669"/>
    <property type="project" value="InterPro"/>
</dbReference>
<protein>
    <recommendedName>
        <fullName evidence="5">FAD-binding PCMH-type domain-containing protein</fullName>
    </recommendedName>
</protein>
<dbReference type="PANTHER" id="PTHR42973">
    <property type="entry name" value="BINDING OXIDOREDUCTASE, PUTATIVE (AFU_ORTHOLOGUE AFUA_1G17690)-RELATED"/>
    <property type="match status" value="1"/>
</dbReference>
<comment type="caution">
    <text evidence="6">The sequence shown here is derived from an EMBL/GenBank/DDBJ whole genome shotgun (WGS) entry which is preliminary data.</text>
</comment>
<evidence type="ECO:0000256" key="1">
    <source>
        <dbReference type="ARBA" id="ARBA00005466"/>
    </source>
</evidence>
<evidence type="ECO:0000259" key="5">
    <source>
        <dbReference type="PROSITE" id="PS51387"/>
    </source>
</evidence>
<dbReference type="SUPFAM" id="SSF56176">
    <property type="entry name" value="FAD-binding/transporter-associated domain-like"/>
    <property type="match status" value="1"/>
</dbReference>
<dbReference type="InterPro" id="IPR016166">
    <property type="entry name" value="FAD-bd_PCMH"/>
</dbReference>
<dbReference type="Pfam" id="PF01565">
    <property type="entry name" value="FAD_binding_4"/>
    <property type="match status" value="1"/>
</dbReference>
<comment type="similarity">
    <text evidence="1">Belongs to the oxygen-dependent FAD-linked oxidoreductase family.</text>
</comment>
<dbReference type="Pfam" id="PF08031">
    <property type="entry name" value="BBE"/>
    <property type="match status" value="1"/>
</dbReference>
<sequence length="445" mass="48417">MFTTLWSAAVDANFAVVVVPGIAEDVAATMKYADRYNVPFLAVNRAHGTASALSNVYNGIEIYIHALNSIEIAENGESALMGGGTYQDQVVNYLAAYGKVTSTGACGCVGMMGPGLGGGFGRFQGYFGLVLDNIIDMNVVLADGSMVTVSESSKSDLYWGMRGAGHNFGIVTSFNYKIYDQPVVTWFVETMIFTGDKLEKFFELLNILGANGTQPVGLTTYTVFAMSPEVSPTEPVIVLLLEYAGTESEAEPLYAPFLSLGPVVATNVTVPYTGVAHASGSGVEDFVCQNSDLSWKLYPVGALVYNITTNRQIYSLFSKMINDNPEFNNSVVQFEGYSLQGMKAVDPASTAYAHRADNLLLSYALVYPPKKSLDAIANKYGYHARSILHAGEPGRPLNTYVNYASSDETLEELYGYEPWRLARLRALKQKYDPQGKFDFYAPINP</sequence>
<keyword evidence="3" id="KW-0274">FAD</keyword>
<dbReference type="PROSITE" id="PS51387">
    <property type="entry name" value="FAD_PCMH"/>
    <property type="match status" value="1"/>
</dbReference>
<dbReference type="InterPro" id="IPR036318">
    <property type="entry name" value="FAD-bd_PCMH-like_sf"/>
</dbReference>
<organism evidence="6 7">
    <name type="scientific">Cladonia borealis</name>
    <dbReference type="NCBI Taxonomy" id="184061"/>
    <lineage>
        <taxon>Eukaryota</taxon>
        <taxon>Fungi</taxon>
        <taxon>Dikarya</taxon>
        <taxon>Ascomycota</taxon>
        <taxon>Pezizomycotina</taxon>
        <taxon>Lecanoromycetes</taxon>
        <taxon>OSLEUM clade</taxon>
        <taxon>Lecanoromycetidae</taxon>
        <taxon>Lecanorales</taxon>
        <taxon>Lecanorineae</taxon>
        <taxon>Cladoniaceae</taxon>
        <taxon>Cladonia</taxon>
    </lineage>
</organism>
<dbReference type="Gene3D" id="3.30.465.10">
    <property type="match status" value="1"/>
</dbReference>
<keyword evidence="2" id="KW-0285">Flavoprotein</keyword>
<keyword evidence="7" id="KW-1185">Reference proteome</keyword>
<evidence type="ECO:0000313" key="7">
    <source>
        <dbReference type="Proteomes" id="UP001166286"/>
    </source>
</evidence>
<dbReference type="PANTHER" id="PTHR42973:SF8">
    <property type="entry name" value="FAD-BINDING PCMH-TYPE DOMAIN-CONTAINING PROTEIN"/>
    <property type="match status" value="1"/>
</dbReference>
<feature type="domain" description="FAD-binding PCMH-type" evidence="5">
    <location>
        <begin position="10"/>
        <end position="181"/>
    </location>
</feature>